<feature type="binding site" evidence="12">
    <location>
        <position position="244"/>
    </location>
    <ligand>
        <name>Zn(2+)</name>
        <dbReference type="ChEBI" id="CHEBI:29105"/>
        <label>2</label>
    </ligand>
</feature>
<evidence type="ECO:0000256" key="6">
    <source>
        <dbReference type="ARBA" id="ARBA00022691"/>
    </source>
</evidence>
<dbReference type="CDD" id="cd10542">
    <property type="entry name" value="SET_SUV39H"/>
    <property type="match status" value="1"/>
</dbReference>
<dbReference type="InterPro" id="IPR016197">
    <property type="entry name" value="Chromo-like_dom_sf"/>
</dbReference>
<keyword evidence="9" id="KW-0156">Chromatin regulator</keyword>
<evidence type="ECO:0000256" key="4">
    <source>
        <dbReference type="ARBA" id="ARBA00022603"/>
    </source>
</evidence>
<dbReference type="PROSITE" id="PS50280">
    <property type="entry name" value="SET"/>
    <property type="match status" value="1"/>
</dbReference>
<feature type="binding site" evidence="12">
    <location>
        <position position="250"/>
    </location>
    <ligand>
        <name>Zn(2+)</name>
        <dbReference type="ChEBI" id="CHEBI:29105"/>
        <label>3</label>
    </ligand>
</feature>
<keyword evidence="8 12" id="KW-0862">Zinc</keyword>
<feature type="binding site" evidence="12">
    <location>
        <position position="200"/>
    </location>
    <ligand>
        <name>Zn(2+)</name>
        <dbReference type="ChEBI" id="CHEBI:29105"/>
        <label>2</label>
    </ligand>
</feature>
<evidence type="ECO:0000313" key="18">
    <source>
        <dbReference type="EMBL" id="JAB78923.1"/>
    </source>
</evidence>
<dbReference type="PROSITE" id="PS50013">
    <property type="entry name" value="CHROMO_2"/>
    <property type="match status" value="1"/>
</dbReference>
<dbReference type="EMBL" id="GANP01005545">
    <property type="protein sequence ID" value="JAB78923.1"/>
    <property type="molecule type" value="mRNA"/>
</dbReference>
<dbReference type="GO" id="GO:0046974">
    <property type="term" value="F:histone H3K9 methyltransferase activity"/>
    <property type="evidence" value="ECO:0007669"/>
    <property type="project" value="InterPro"/>
</dbReference>
<keyword evidence="10" id="KW-0539">Nucleus</keyword>
<feature type="binding site" evidence="12">
    <location>
        <position position="246"/>
    </location>
    <ligand>
        <name>Zn(2+)</name>
        <dbReference type="ChEBI" id="CHEBI:29105"/>
        <label>3</label>
    </ligand>
</feature>
<dbReference type="Gene3D" id="2.170.270.10">
    <property type="entry name" value="SET domain"/>
    <property type="match status" value="1"/>
</dbReference>
<dbReference type="GO" id="GO:0005634">
    <property type="term" value="C:nucleus"/>
    <property type="evidence" value="ECO:0007669"/>
    <property type="project" value="UniProtKB-SubCell"/>
</dbReference>
<evidence type="ECO:0000256" key="1">
    <source>
        <dbReference type="ARBA" id="ARBA00004123"/>
    </source>
</evidence>
<feature type="binding site" evidence="12">
    <location>
        <position position="240"/>
    </location>
    <ligand>
        <name>Zn(2+)</name>
        <dbReference type="ChEBI" id="CHEBI:29105"/>
        <label>3</label>
    </ligand>
</feature>
<dbReference type="InterPro" id="IPR011381">
    <property type="entry name" value="H3-K9_MeTrfase_SUV39H1/2-like"/>
</dbReference>
<dbReference type="Gene3D" id="2.40.50.40">
    <property type="match status" value="1"/>
</dbReference>
<reference evidence="18" key="1">
    <citation type="journal article" date="2015" name="Sci. Rep.">
        <title>Tissue- and time-dependent transcription in Ixodes ricinus salivary glands and midguts when blood feeding on the vertebrate host.</title>
        <authorList>
            <person name="Kotsyfakis M."/>
            <person name="Schwarz A."/>
            <person name="Erhart J."/>
            <person name="Ribeiro J.M."/>
        </authorList>
    </citation>
    <scope>NUCLEOTIDE SEQUENCE</scope>
    <source>
        <tissue evidence="18">Salivary gland and midgut</tissue>
    </source>
</reference>
<evidence type="ECO:0000259" key="14">
    <source>
        <dbReference type="PROSITE" id="PS50013"/>
    </source>
</evidence>
<dbReference type="PROSITE" id="PS00598">
    <property type="entry name" value="CHROMO_1"/>
    <property type="match status" value="1"/>
</dbReference>
<keyword evidence="7 12" id="KW-0479">Metal-binding</keyword>
<evidence type="ECO:0000256" key="13">
    <source>
        <dbReference type="SAM" id="MobiDB-lite"/>
    </source>
</evidence>
<feature type="binding site" evidence="12">
    <location>
        <position position="240"/>
    </location>
    <ligand>
        <name>Zn(2+)</name>
        <dbReference type="ChEBI" id="CHEBI:29105"/>
        <label>2</label>
    </ligand>
</feature>
<feature type="binding site" evidence="12">
    <location>
        <position position="205"/>
    </location>
    <ligand>
        <name>Zn(2+)</name>
        <dbReference type="ChEBI" id="CHEBI:29105"/>
        <label>3</label>
    </ligand>
</feature>
<dbReference type="InterPro" id="IPR023779">
    <property type="entry name" value="Chromodomain_CS"/>
</dbReference>
<feature type="binding site" evidence="12">
    <location>
        <position position="427"/>
    </location>
    <ligand>
        <name>Zn(2+)</name>
        <dbReference type="ChEBI" id="CHEBI:29105"/>
        <label>4</label>
    </ligand>
</feature>
<dbReference type="SUPFAM" id="SSF82199">
    <property type="entry name" value="SET domain"/>
    <property type="match status" value="1"/>
</dbReference>
<proteinExistence type="evidence at transcript level"/>
<evidence type="ECO:0000259" key="16">
    <source>
        <dbReference type="PROSITE" id="PS50867"/>
    </source>
</evidence>
<dbReference type="Pfam" id="PF00385">
    <property type="entry name" value="Chromo"/>
    <property type="match status" value="1"/>
</dbReference>
<evidence type="ECO:0000256" key="12">
    <source>
        <dbReference type="PIRSR" id="PIRSR009343-2"/>
    </source>
</evidence>
<dbReference type="InterPro" id="IPR001214">
    <property type="entry name" value="SET_dom"/>
</dbReference>
<dbReference type="SMART" id="SM00468">
    <property type="entry name" value="PreSET"/>
    <property type="match status" value="1"/>
</dbReference>
<feature type="domain" description="Post-SET" evidence="17">
    <location>
        <begin position="421"/>
        <end position="437"/>
    </location>
</feature>
<dbReference type="InterPro" id="IPR023780">
    <property type="entry name" value="Chromo_domain"/>
</dbReference>
<dbReference type="PROSITE" id="PS50868">
    <property type="entry name" value="POST_SET"/>
    <property type="match status" value="1"/>
</dbReference>
<feature type="binding site" evidence="12">
    <location>
        <position position="212"/>
    </location>
    <ligand>
        <name>Zn(2+)</name>
        <dbReference type="ChEBI" id="CHEBI:29105"/>
        <label>1</label>
    </ligand>
</feature>
<keyword evidence="4 18" id="KW-0489">Methyltransferase</keyword>
<feature type="domain" description="Chromo" evidence="14">
    <location>
        <begin position="1"/>
        <end position="45"/>
    </location>
</feature>
<keyword evidence="5 18" id="KW-0808">Transferase</keyword>
<dbReference type="PROSITE" id="PS50867">
    <property type="entry name" value="PRE_SET"/>
    <property type="match status" value="1"/>
</dbReference>
<dbReference type="SMART" id="SM00508">
    <property type="entry name" value="PostSET"/>
    <property type="match status" value="1"/>
</dbReference>
<dbReference type="InterPro" id="IPR050973">
    <property type="entry name" value="H3K9_Histone-Lys_N-MTase"/>
</dbReference>
<feature type="binding site" evidence="12">
    <location>
        <position position="347"/>
    </location>
    <ligand>
        <name>Zn(2+)</name>
        <dbReference type="ChEBI" id="CHEBI:29105"/>
        <label>4</label>
    </ligand>
</feature>
<sequence length="437" mass="49939">YEVEEVLRIEKRQDTHYFLIKWKGWSSKCNSWEPEESVAHCMALVISCCVQSNSSYRFRLMRSAIKGVCNRARPDVMVMSKLVGFEVPGNGYVSKTQLADIRKTILEMLDLTDKCLSRKLEDLFGSWQNFLELVEARKEQAKVIADWEEYINKASKERCPLFVENYVDLETPPAPNDFVYLKDFLPGQGIVFPEEPEVGCQCTDCYSGKEQCCPQLANTTFMYNRHGTLVVNRGGAIWECNSRCKCSNDCPNRVVQKGRQVPLTIFRTTNKRGWGVRTERRIKKGTFLFEYFGEVITNEEAEQRGRTYDAQGITYLFDLDYDDSDDNFYTVDAGKCGNVSHFVNHSCDSNMNVYSVWINNLNRQMPRLAFFASKDICCQEELTFDYKMSISNESEDASGAGAKGRRSSRSGLTGQQSTDRARIPCLCGASTCRKFLL</sequence>
<evidence type="ECO:0000256" key="7">
    <source>
        <dbReference type="ARBA" id="ARBA00022723"/>
    </source>
</evidence>
<feature type="binding site" evidence="12">
    <location>
        <position position="205"/>
    </location>
    <ligand>
        <name>Zn(2+)</name>
        <dbReference type="ChEBI" id="CHEBI:29105"/>
        <label>1</label>
    </ligand>
</feature>
<feature type="non-terminal residue" evidence="18">
    <location>
        <position position="1"/>
    </location>
</feature>
<dbReference type="PIRSF" id="PIRSF009343">
    <property type="entry name" value="SUV39_SET"/>
    <property type="match status" value="1"/>
</dbReference>
<evidence type="ECO:0000256" key="10">
    <source>
        <dbReference type="ARBA" id="ARBA00023242"/>
    </source>
</evidence>
<evidence type="ECO:0000256" key="3">
    <source>
        <dbReference type="ARBA" id="ARBA00022454"/>
    </source>
</evidence>
<dbReference type="PANTHER" id="PTHR46223:SF4">
    <property type="entry name" value="HISTONE-LYSINE N-METHYLTRANSFERASE-RELATED"/>
    <property type="match status" value="1"/>
</dbReference>
<keyword evidence="6" id="KW-0949">S-adenosyl-L-methionine</keyword>
<dbReference type="InterPro" id="IPR007728">
    <property type="entry name" value="Pre-SET_dom"/>
</dbReference>
<dbReference type="SMART" id="SM00317">
    <property type="entry name" value="SET"/>
    <property type="match status" value="1"/>
</dbReference>
<dbReference type="SMART" id="SM00298">
    <property type="entry name" value="CHROMO"/>
    <property type="match status" value="1"/>
</dbReference>
<evidence type="ECO:0000256" key="9">
    <source>
        <dbReference type="ARBA" id="ARBA00022853"/>
    </source>
</evidence>
<dbReference type="Pfam" id="PF00856">
    <property type="entry name" value="SET"/>
    <property type="match status" value="1"/>
</dbReference>
<feature type="binding site" evidence="12">
    <location>
        <position position="200"/>
    </location>
    <ligand>
        <name>Zn(2+)</name>
        <dbReference type="ChEBI" id="CHEBI:29105"/>
        <label>1</label>
    </ligand>
</feature>
<dbReference type="CDD" id="cd00024">
    <property type="entry name" value="CD_CSD"/>
    <property type="match status" value="1"/>
</dbReference>
<dbReference type="GO" id="GO:0008270">
    <property type="term" value="F:zinc ion binding"/>
    <property type="evidence" value="ECO:0007669"/>
    <property type="project" value="InterPro"/>
</dbReference>
<accession>V5HWT9</accession>
<keyword evidence="3" id="KW-0158">Chromosome</keyword>
<keyword evidence="11" id="KW-0137">Centromere</keyword>
<feature type="region of interest" description="Disordered" evidence="13">
    <location>
        <begin position="394"/>
        <end position="416"/>
    </location>
</feature>
<feature type="binding site" evidence="12">
    <location>
        <position position="213"/>
    </location>
    <ligand>
        <name>Zn(2+)</name>
        <dbReference type="ChEBI" id="CHEBI:29105"/>
        <label>2</label>
    </ligand>
</feature>
<evidence type="ECO:0000256" key="11">
    <source>
        <dbReference type="ARBA" id="ARBA00023328"/>
    </source>
</evidence>
<dbReference type="AlphaFoldDB" id="V5HWT9"/>
<evidence type="ECO:0000256" key="5">
    <source>
        <dbReference type="ARBA" id="ARBA00022679"/>
    </source>
</evidence>
<evidence type="ECO:0000259" key="15">
    <source>
        <dbReference type="PROSITE" id="PS50280"/>
    </source>
</evidence>
<feature type="domain" description="Pre-SET" evidence="16">
    <location>
        <begin position="198"/>
        <end position="258"/>
    </location>
</feature>
<name>V5HWT9_IXORI</name>
<dbReference type="Pfam" id="PF05033">
    <property type="entry name" value="Pre-SET"/>
    <property type="match status" value="1"/>
</dbReference>
<evidence type="ECO:0000256" key="2">
    <source>
        <dbReference type="ARBA" id="ARBA00004584"/>
    </source>
</evidence>
<evidence type="ECO:0000256" key="8">
    <source>
        <dbReference type="ARBA" id="ARBA00022833"/>
    </source>
</evidence>
<protein>
    <submittedName>
        <fullName evidence="18">Putative histone-lysine n-methyltransferase</fullName>
    </submittedName>
</protein>
<dbReference type="SUPFAM" id="SSF54160">
    <property type="entry name" value="Chromo domain-like"/>
    <property type="match status" value="1"/>
</dbReference>
<evidence type="ECO:0000259" key="17">
    <source>
        <dbReference type="PROSITE" id="PS50868"/>
    </source>
</evidence>
<dbReference type="PANTHER" id="PTHR46223">
    <property type="entry name" value="HISTONE-LYSINE N-METHYLTRANSFERASE SUV39H"/>
    <property type="match status" value="1"/>
</dbReference>
<feature type="binding site" evidence="12">
    <location>
        <position position="202"/>
    </location>
    <ligand>
        <name>Zn(2+)</name>
        <dbReference type="ChEBI" id="CHEBI:29105"/>
        <label>1</label>
    </ligand>
</feature>
<dbReference type="InterPro" id="IPR003616">
    <property type="entry name" value="Post-SET_dom"/>
</dbReference>
<feature type="binding site" evidence="12">
    <location>
        <position position="432"/>
    </location>
    <ligand>
        <name>Zn(2+)</name>
        <dbReference type="ChEBI" id="CHEBI:29105"/>
        <label>4</label>
    </ligand>
</feature>
<dbReference type="GO" id="GO:0000775">
    <property type="term" value="C:chromosome, centromeric region"/>
    <property type="evidence" value="ECO:0007669"/>
    <property type="project" value="UniProtKB-SubCell"/>
</dbReference>
<dbReference type="GO" id="GO:0032259">
    <property type="term" value="P:methylation"/>
    <property type="evidence" value="ECO:0007669"/>
    <property type="project" value="UniProtKB-KW"/>
</dbReference>
<feature type="domain" description="SET" evidence="15">
    <location>
        <begin position="261"/>
        <end position="387"/>
    </location>
</feature>
<feature type="binding site" evidence="12">
    <location>
        <position position="425"/>
    </location>
    <ligand>
        <name>Zn(2+)</name>
        <dbReference type="ChEBI" id="CHEBI:29105"/>
        <label>4</label>
    </ligand>
</feature>
<dbReference type="InterPro" id="IPR000953">
    <property type="entry name" value="Chromo/chromo_shadow_dom"/>
</dbReference>
<dbReference type="InterPro" id="IPR046341">
    <property type="entry name" value="SET_dom_sf"/>
</dbReference>
<organism evidence="18">
    <name type="scientific">Ixodes ricinus</name>
    <name type="common">Common tick</name>
    <name type="synonym">Acarus ricinus</name>
    <dbReference type="NCBI Taxonomy" id="34613"/>
    <lineage>
        <taxon>Eukaryota</taxon>
        <taxon>Metazoa</taxon>
        <taxon>Ecdysozoa</taxon>
        <taxon>Arthropoda</taxon>
        <taxon>Chelicerata</taxon>
        <taxon>Arachnida</taxon>
        <taxon>Acari</taxon>
        <taxon>Parasitiformes</taxon>
        <taxon>Ixodida</taxon>
        <taxon>Ixodoidea</taxon>
        <taxon>Ixodidae</taxon>
        <taxon>Ixodinae</taxon>
        <taxon>Ixodes</taxon>
    </lineage>
</organism>
<comment type="subcellular location">
    <subcellularLocation>
        <location evidence="2">Chromosome</location>
        <location evidence="2">Centromere</location>
    </subcellularLocation>
    <subcellularLocation>
        <location evidence="1">Nucleus</location>
    </subcellularLocation>
</comment>